<comment type="caution">
    <text evidence="2">The sequence shown here is derived from an EMBL/GenBank/DDBJ whole genome shotgun (WGS) entry which is preliminary data.</text>
</comment>
<evidence type="ECO:0000256" key="1">
    <source>
        <dbReference type="SAM" id="MobiDB-lite"/>
    </source>
</evidence>
<proteinExistence type="predicted"/>
<dbReference type="RefSeq" id="WP_319699969.1">
    <property type="nucleotide sequence ID" value="NZ_JARAWN010000671.1"/>
</dbReference>
<dbReference type="EMBL" id="JARAWN010000671">
    <property type="protein sequence ID" value="MDX3136787.1"/>
    <property type="molecule type" value="Genomic_DNA"/>
</dbReference>
<dbReference type="AlphaFoldDB" id="A0AAJ2Q131"/>
<reference evidence="2" key="1">
    <citation type="journal article" date="2023" name="Microb. Genom.">
        <title>Mesoterricola silvestris gen. nov., sp. nov., Mesoterricola sediminis sp. nov., Geothrix oryzae sp. nov., Geothrix edaphica sp. nov., Geothrix rubra sp. nov., and Geothrix limicola sp. nov., six novel members of Acidobacteriota isolated from soils.</title>
        <authorList>
            <person name="Weisberg A.J."/>
            <person name="Pearce E."/>
            <person name="Kramer C.G."/>
            <person name="Chang J.H."/>
            <person name="Clarke C.R."/>
        </authorList>
    </citation>
    <scope>NUCLEOTIDE SEQUENCE</scope>
    <source>
        <strain evidence="2">ND06-05F</strain>
    </source>
</reference>
<dbReference type="Proteomes" id="UP001273589">
    <property type="component" value="Unassembled WGS sequence"/>
</dbReference>
<evidence type="ECO:0000313" key="2">
    <source>
        <dbReference type="EMBL" id="MDX3136787.1"/>
    </source>
</evidence>
<organism evidence="2 3">
    <name type="scientific">Streptomyces europaeiscabiei</name>
    <dbReference type="NCBI Taxonomy" id="146819"/>
    <lineage>
        <taxon>Bacteria</taxon>
        <taxon>Bacillati</taxon>
        <taxon>Actinomycetota</taxon>
        <taxon>Actinomycetes</taxon>
        <taxon>Kitasatosporales</taxon>
        <taxon>Streptomycetaceae</taxon>
        <taxon>Streptomyces</taxon>
    </lineage>
</organism>
<feature type="compositionally biased region" description="Basic residues" evidence="1">
    <location>
        <begin position="70"/>
        <end position="80"/>
    </location>
</feature>
<accession>A0AAJ2Q131</accession>
<name>A0AAJ2Q131_9ACTN</name>
<evidence type="ECO:0000313" key="3">
    <source>
        <dbReference type="Proteomes" id="UP001273589"/>
    </source>
</evidence>
<gene>
    <name evidence="2" type="ORF">PV367_44950</name>
</gene>
<protein>
    <submittedName>
        <fullName evidence="2">Uncharacterized protein</fullName>
    </submittedName>
</protein>
<feature type="region of interest" description="Disordered" evidence="1">
    <location>
        <begin position="58"/>
        <end position="80"/>
    </location>
</feature>
<sequence>MELGVLSLSDLQTDPATGTQIRLLRPAIPPGTRDRPAARRAETVIDSSVVTTCRCQPVTTAYRQPAAARPARRSGPRPPP</sequence>